<evidence type="ECO:0000256" key="4">
    <source>
        <dbReference type="ARBA" id="ARBA00022989"/>
    </source>
</evidence>
<dbReference type="InterPro" id="IPR004680">
    <property type="entry name" value="Cit_transptr-like_dom"/>
</dbReference>
<feature type="domain" description="Citrate transporter-like" evidence="7">
    <location>
        <begin position="2"/>
        <end position="400"/>
    </location>
</feature>
<dbReference type="AlphaFoldDB" id="A0A9K3CPP5"/>
<evidence type="ECO:0000256" key="6">
    <source>
        <dbReference type="SAM" id="Phobius"/>
    </source>
</evidence>
<keyword evidence="4 6" id="KW-1133">Transmembrane helix</keyword>
<keyword evidence="5 6" id="KW-0472">Membrane</keyword>
<proteinExistence type="predicted"/>
<evidence type="ECO:0000256" key="1">
    <source>
        <dbReference type="ARBA" id="ARBA00004141"/>
    </source>
</evidence>
<dbReference type="GO" id="GO:0006817">
    <property type="term" value="P:phosphate ion transport"/>
    <property type="evidence" value="ECO:0007669"/>
    <property type="project" value="TreeGrafter"/>
</dbReference>
<dbReference type="EMBL" id="BDIP01000090">
    <property type="protein sequence ID" value="GIQ80018.1"/>
    <property type="molecule type" value="Genomic_DNA"/>
</dbReference>
<gene>
    <name evidence="8" type="ORF">KIPB_000741</name>
</gene>
<comment type="caution">
    <text evidence="8">The sequence shown here is derived from an EMBL/GenBank/DDBJ whole genome shotgun (WGS) entry which is preliminary data.</text>
</comment>
<feature type="transmembrane region" description="Helical" evidence="6">
    <location>
        <begin position="48"/>
        <end position="76"/>
    </location>
</feature>
<dbReference type="Proteomes" id="UP000265618">
    <property type="component" value="Unassembled WGS sequence"/>
</dbReference>
<feature type="transmembrane region" description="Helical" evidence="6">
    <location>
        <begin position="292"/>
        <end position="313"/>
    </location>
</feature>
<keyword evidence="9" id="KW-1185">Reference proteome</keyword>
<evidence type="ECO:0000313" key="8">
    <source>
        <dbReference type="EMBL" id="GIQ80018.1"/>
    </source>
</evidence>
<dbReference type="Pfam" id="PF03600">
    <property type="entry name" value="CitMHS"/>
    <property type="match status" value="1"/>
</dbReference>
<dbReference type="GO" id="GO:0005315">
    <property type="term" value="F:phosphate transmembrane transporter activity"/>
    <property type="evidence" value="ECO:0007669"/>
    <property type="project" value="TreeGrafter"/>
</dbReference>
<protein>
    <recommendedName>
        <fullName evidence="7">Citrate transporter-like domain-containing protein</fullName>
    </recommendedName>
</protein>
<accession>A0A9K3CPP5</accession>
<keyword evidence="2" id="KW-0813">Transport</keyword>
<sequence length="478" mass="51319">MYSAFVDSTTALVLGGFTLSVALSAYKLDRRIADSLLHNISEATPLALSLTVTVLCYGLSAIISNVSAPCVVISLITPRLVSLFNPSCQTPRSRDLCRLLLMSVSLGSNIGGQSSPLASPQNAITLSAIRDVDPDAMPSFPQWCLFAITSGIGQLLLCWLALVCMYGFGPGHLRRLSLSSISGPMRNPEQNPEDANSVQIVDPIARVPKGDSVLGDGSDSEMSGGERNNLLGSDRRFSFEPVDNARGILLQTINYSEHTELKRDLTHQQVLTYAIFVATVVLWLLSGALDYVFGDMGIIALIPFVVYFGFHILERQHLAQLPWAIFLLLGGGRVLGQVCHSSGLVDWLAELAEDFCVDRGIGAWGTMGVFGVIVLLVGSFVSHTVAAFILIPPLVTMSLEMVGSAKMAVCGVLLDSSACLLPVSGFPNICCSGQIDSESGKRYLSNRDFIAAGVVISIISYFYVMLVSWPLYDILIGG</sequence>
<evidence type="ECO:0000313" key="9">
    <source>
        <dbReference type="Proteomes" id="UP000265618"/>
    </source>
</evidence>
<evidence type="ECO:0000256" key="3">
    <source>
        <dbReference type="ARBA" id="ARBA00022692"/>
    </source>
</evidence>
<feature type="transmembrane region" description="Helical" evidence="6">
    <location>
        <begin position="369"/>
        <end position="391"/>
    </location>
</feature>
<keyword evidence="3 6" id="KW-0812">Transmembrane</keyword>
<reference evidence="8 9" key="1">
    <citation type="journal article" date="2018" name="PLoS ONE">
        <title>The draft genome of Kipferlia bialata reveals reductive genome evolution in fornicate parasites.</title>
        <authorList>
            <person name="Tanifuji G."/>
            <person name="Takabayashi S."/>
            <person name="Kume K."/>
            <person name="Takagi M."/>
            <person name="Nakayama T."/>
            <person name="Kamikawa R."/>
            <person name="Inagaki Y."/>
            <person name="Hashimoto T."/>
        </authorList>
    </citation>
    <scope>NUCLEOTIDE SEQUENCE [LARGE SCALE GENOMIC DNA]</scope>
    <source>
        <strain evidence="8">NY0173</strain>
    </source>
</reference>
<feature type="transmembrane region" description="Helical" evidence="6">
    <location>
        <begin position="449"/>
        <end position="472"/>
    </location>
</feature>
<name>A0A9K3CPP5_9EUKA</name>
<evidence type="ECO:0000256" key="2">
    <source>
        <dbReference type="ARBA" id="ARBA00022448"/>
    </source>
</evidence>
<dbReference type="OrthoDB" id="10260443at2759"/>
<organism evidence="8 9">
    <name type="scientific">Kipferlia bialata</name>
    <dbReference type="NCBI Taxonomy" id="797122"/>
    <lineage>
        <taxon>Eukaryota</taxon>
        <taxon>Metamonada</taxon>
        <taxon>Carpediemonas-like organisms</taxon>
        <taxon>Kipferlia</taxon>
    </lineage>
</organism>
<dbReference type="PANTHER" id="PTHR10283">
    <property type="entry name" value="SOLUTE CARRIER FAMILY 13 MEMBER"/>
    <property type="match status" value="1"/>
</dbReference>
<evidence type="ECO:0000259" key="7">
    <source>
        <dbReference type="Pfam" id="PF03600"/>
    </source>
</evidence>
<evidence type="ECO:0000256" key="5">
    <source>
        <dbReference type="ARBA" id="ARBA00023136"/>
    </source>
</evidence>
<dbReference type="GO" id="GO:0005886">
    <property type="term" value="C:plasma membrane"/>
    <property type="evidence" value="ECO:0007669"/>
    <property type="project" value="TreeGrafter"/>
</dbReference>
<dbReference type="GO" id="GO:0006797">
    <property type="term" value="P:polyphosphate metabolic process"/>
    <property type="evidence" value="ECO:0007669"/>
    <property type="project" value="TreeGrafter"/>
</dbReference>
<dbReference type="PANTHER" id="PTHR10283:SF92">
    <property type="entry name" value="LOW-AFFINITY PHOSPHATE TRANSPORTER PHO91"/>
    <property type="match status" value="1"/>
</dbReference>
<feature type="transmembrane region" description="Helical" evidence="6">
    <location>
        <begin position="270"/>
        <end position="286"/>
    </location>
</feature>
<feature type="transmembrane region" description="Helical" evidence="6">
    <location>
        <begin position="140"/>
        <end position="168"/>
    </location>
</feature>
<comment type="subcellular location">
    <subcellularLocation>
        <location evidence="1">Membrane</location>
        <topology evidence="1">Multi-pass membrane protein</topology>
    </subcellularLocation>
</comment>